<keyword evidence="3" id="KW-0732">Signal</keyword>
<protein>
    <submittedName>
        <fullName evidence="5">Amidohydrolase</fullName>
    </submittedName>
</protein>
<dbReference type="GO" id="GO:0046872">
    <property type="term" value="F:metal ion binding"/>
    <property type="evidence" value="ECO:0007669"/>
    <property type="project" value="UniProtKB-KW"/>
</dbReference>
<keyword evidence="1" id="KW-0378">Hydrolase</keyword>
<evidence type="ECO:0000259" key="4">
    <source>
        <dbReference type="Pfam" id="PF07687"/>
    </source>
</evidence>
<accession>A0A916Z9E5</accession>
<comment type="cofactor">
    <cofactor evidence="2">
        <name>Mn(2+)</name>
        <dbReference type="ChEBI" id="CHEBI:29035"/>
    </cofactor>
    <text evidence="2">The Mn(2+) ion enhances activity.</text>
</comment>
<organism evidence="5 6">
    <name type="scientific">Emticicia aquatilis</name>
    <dbReference type="NCBI Taxonomy" id="1537369"/>
    <lineage>
        <taxon>Bacteria</taxon>
        <taxon>Pseudomonadati</taxon>
        <taxon>Bacteroidota</taxon>
        <taxon>Cytophagia</taxon>
        <taxon>Cytophagales</taxon>
        <taxon>Leadbetterellaceae</taxon>
        <taxon>Emticicia</taxon>
    </lineage>
</organism>
<reference evidence="5" key="2">
    <citation type="submission" date="2020-09" db="EMBL/GenBank/DDBJ databases">
        <authorList>
            <person name="Sun Q."/>
            <person name="Zhou Y."/>
        </authorList>
    </citation>
    <scope>NUCLEOTIDE SEQUENCE</scope>
    <source>
        <strain evidence="5">CGMCC 1.15958</strain>
    </source>
</reference>
<dbReference type="Proteomes" id="UP000609064">
    <property type="component" value="Unassembled WGS sequence"/>
</dbReference>
<dbReference type="PIRSF" id="PIRSF005962">
    <property type="entry name" value="Pept_M20D_amidohydro"/>
    <property type="match status" value="1"/>
</dbReference>
<feature type="binding site" evidence="2">
    <location>
        <position position="375"/>
    </location>
    <ligand>
        <name>Mn(2+)</name>
        <dbReference type="ChEBI" id="CHEBI:29035"/>
        <label>2</label>
    </ligand>
</feature>
<dbReference type="InterPro" id="IPR002933">
    <property type="entry name" value="Peptidase_M20"/>
</dbReference>
<dbReference type="Gene3D" id="3.40.630.10">
    <property type="entry name" value="Zn peptidases"/>
    <property type="match status" value="1"/>
</dbReference>
<feature type="binding site" evidence="2">
    <location>
        <position position="119"/>
    </location>
    <ligand>
        <name>Mn(2+)</name>
        <dbReference type="ChEBI" id="CHEBI:29035"/>
        <label>2</label>
    </ligand>
</feature>
<evidence type="ECO:0000313" key="5">
    <source>
        <dbReference type="EMBL" id="GGD81144.1"/>
    </source>
</evidence>
<dbReference type="InterPro" id="IPR036264">
    <property type="entry name" value="Bact_exopeptidase_dim_dom"/>
</dbReference>
<evidence type="ECO:0000313" key="6">
    <source>
        <dbReference type="Proteomes" id="UP000609064"/>
    </source>
</evidence>
<feature type="signal peptide" evidence="3">
    <location>
        <begin position="1"/>
        <end position="19"/>
    </location>
</feature>
<feature type="chain" id="PRO_5037226959" evidence="3">
    <location>
        <begin position="20"/>
        <end position="403"/>
    </location>
</feature>
<dbReference type="RefSeq" id="WP_188770985.1">
    <property type="nucleotide sequence ID" value="NZ_BMKK01000017.1"/>
</dbReference>
<dbReference type="InterPro" id="IPR017439">
    <property type="entry name" value="Amidohydrolase"/>
</dbReference>
<dbReference type="EMBL" id="BMKK01000017">
    <property type="protein sequence ID" value="GGD81144.1"/>
    <property type="molecule type" value="Genomic_DNA"/>
</dbReference>
<feature type="binding site" evidence="2">
    <location>
        <position position="121"/>
    </location>
    <ligand>
        <name>Mn(2+)</name>
        <dbReference type="ChEBI" id="CHEBI:29035"/>
        <label>2</label>
    </ligand>
</feature>
<feature type="binding site" evidence="2">
    <location>
        <position position="180"/>
    </location>
    <ligand>
        <name>Mn(2+)</name>
        <dbReference type="ChEBI" id="CHEBI:29035"/>
        <label>2</label>
    </ligand>
</feature>
<dbReference type="Gene3D" id="3.30.70.360">
    <property type="match status" value="1"/>
</dbReference>
<sequence length="403" mass="44789">MLRKLLLHFVIVITFNAFSQKNMTIATEFRRHIHANPELSTLEKNTSAYVISELKKLGITKIHQGFSMHSILAEVDGVESGTSPGGPTILFRCELDALPIQEDNDFAHRSTQAGVSHKCGHDGHAATMFRFAQKLMEKPLKKGKILLFFQSAEEIGAGAKDAIESGIFKQFKIDYAFAYHNFAGFQMGTVIAKKGLFTPCVESGVFELIGKTSHAAEPSKGINPAMAIAEIIQYFDSLNNPDKSSADFFVATPIHIEMGEKAYGTSAGKATIGYTFRTWENERFDAIKAKIIQKVEDVAKKHKLEFSAKWLETFNANNNHATAYNEVKNAAKAQKFEILDLEKPFEFGEDFGLFTKKYKGAMFGIGSGVNQPPLHSSTFDFPDELLEIGSNMFYQIAVQITEK</sequence>
<dbReference type="SUPFAM" id="SSF53187">
    <property type="entry name" value="Zn-dependent exopeptidases"/>
    <property type="match status" value="1"/>
</dbReference>
<name>A0A916Z9E5_9BACT</name>
<keyword evidence="2" id="KW-0479">Metal-binding</keyword>
<dbReference type="PANTHER" id="PTHR11014:SF169">
    <property type="entry name" value="CLAN MH, FAMILY M20, PEPTIDASE T-LIKE METALLOPEPTIDASE"/>
    <property type="match status" value="1"/>
</dbReference>
<dbReference type="SUPFAM" id="SSF55031">
    <property type="entry name" value="Bacterial exopeptidase dimerisation domain"/>
    <property type="match status" value="1"/>
</dbReference>
<gene>
    <name evidence="5" type="ORF">GCM10011514_51540</name>
</gene>
<evidence type="ECO:0000256" key="3">
    <source>
        <dbReference type="SAM" id="SignalP"/>
    </source>
</evidence>
<feature type="domain" description="Peptidase M20 dimerisation" evidence="4">
    <location>
        <begin position="206"/>
        <end position="302"/>
    </location>
</feature>
<dbReference type="GO" id="GO:0016787">
    <property type="term" value="F:hydrolase activity"/>
    <property type="evidence" value="ECO:0007669"/>
    <property type="project" value="UniProtKB-KW"/>
</dbReference>
<keyword evidence="2" id="KW-0464">Manganese</keyword>
<dbReference type="InterPro" id="IPR011650">
    <property type="entry name" value="Peptidase_M20_dimer"/>
</dbReference>
<evidence type="ECO:0000256" key="1">
    <source>
        <dbReference type="ARBA" id="ARBA00022801"/>
    </source>
</evidence>
<feature type="binding site" evidence="2">
    <location>
        <position position="154"/>
    </location>
    <ligand>
        <name>Mn(2+)</name>
        <dbReference type="ChEBI" id="CHEBI:29035"/>
        <label>2</label>
    </ligand>
</feature>
<comment type="caution">
    <text evidence="5">The sequence shown here is derived from an EMBL/GenBank/DDBJ whole genome shotgun (WGS) entry which is preliminary data.</text>
</comment>
<evidence type="ECO:0000256" key="2">
    <source>
        <dbReference type="PIRSR" id="PIRSR005962-1"/>
    </source>
</evidence>
<dbReference type="NCBIfam" id="TIGR01891">
    <property type="entry name" value="amidohydrolases"/>
    <property type="match status" value="1"/>
</dbReference>
<reference evidence="5" key="1">
    <citation type="journal article" date="2014" name="Int. J. Syst. Evol. Microbiol.">
        <title>Complete genome sequence of Corynebacterium casei LMG S-19264T (=DSM 44701T), isolated from a smear-ripened cheese.</title>
        <authorList>
            <consortium name="US DOE Joint Genome Institute (JGI-PGF)"/>
            <person name="Walter F."/>
            <person name="Albersmeier A."/>
            <person name="Kalinowski J."/>
            <person name="Ruckert C."/>
        </authorList>
    </citation>
    <scope>NUCLEOTIDE SEQUENCE</scope>
    <source>
        <strain evidence="5">CGMCC 1.15958</strain>
    </source>
</reference>
<keyword evidence="6" id="KW-1185">Reference proteome</keyword>
<dbReference type="Pfam" id="PF07687">
    <property type="entry name" value="M20_dimer"/>
    <property type="match status" value="1"/>
</dbReference>
<proteinExistence type="predicted"/>
<dbReference type="Pfam" id="PF01546">
    <property type="entry name" value="Peptidase_M20"/>
    <property type="match status" value="1"/>
</dbReference>
<dbReference type="AlphaFoldDB" id="A0A916Z9E5"/>
<dbReference type="PANTHER" id="PTHR11014">
    <property type="entry name" value="PEPTIDASE M20 FAMILY MEMBER"/>
    <property type="match status" value="1"/>
</dbReference>